<dbReference type="GO" id="GO:0005886">
    <property type="term" value="C:plasma membrane"/>
    <property type="evidence" value="ECO:0007669"/>
    <property type="project" value="UniProtKB-SubCell"/>
</dbReference>
<dbReference type="Gene3D" id="3.30.70.1440">
    <property type="entry name" value="Multidrug efflux transporter AcrB pore domain"/>
    <property type="match status" value="2"/>
</dbReference>
<dbReference type="STRING" id="1399968.CI15_21750"/>
<feature type="compositionally biased region" description="Low complexity" evidence="8">
    <location>
        <begin position="827"/>
        <end position="838"/>
    </location>
</feature>
<sequence>MNIPALFIRRPVATTLLAIAILISGTLAYFRMPVAPLPNIAFPVIVVQANMAGASPNIMASTVAEPLERRLATIADVEELTSISYVGSSMIIVEFGLKRDINGAARDVEAAIQAARADLPTTLRSNPSYRQYNPADAPIMVLSLTSDTLTKAQLYDSADSVIQQQLSQVQGVGQITLGGGALPSVRVELQPGKLNSYGIGMEDVRAAISAANADSAKGHLDVGDQRYVVTSNDQITHAAPYRDLVVAYRDGAPVQLRDVAQVRDSNENIRNAGLFNGKSAILVIVYPMPGSNVVSTVQQIRNVLPSIEATLPKSVHVDVAIDRSESVTSSVSDTERTLFIAVLLVVGVVFIFLQSPRATLVPAVALPLSIVGTFGPMYLLGYSIDNLSLMALTIGTGFVVDDAVVVLENVVRYIEQGLSPKEAAVKGAGEVGFTVISMSLSLIAVFLPILLFPGIVGLLFHEFAMTLSIAILISLVISLTVTPAMCAYVLSRDNAGHSKSRWAHWIERQFDRFRDVYARTLTAVLDHSLLVILLLVALMVGNVFLFKLVPATLFPEQDTGILIGQIIADQSISFTAMQKKLAQLQSIVQKDPAVQSVAGFTGGRALNTANVFIELKPLAQRHATATQVVNRLRPKLDEVSGARLFLQAQQDLRIGGRQSAAEYQYTLTSDDSAALFKWTPKLVAALAKEHGRLLDVNSDLQQNGLQTYLTINRATAARYGFQPNQIDNVLYDAFGQRTVSTIYNPLNQYFVVMEVAPEYWQYPQTLSQIYLSTAAGNPTGTAATQMPHGTVSATTTASANSAGTSANTNSRNADAQSNATNNSIANSKGGSSTGSADSTAAETMVPLSVLTSYANSHTATQVNHQSGLVAATISFNLPPGGSLSQAGVAINDASREIGMPASIHGSFAGAAAAYSQSLVLVPLLVLAALAVVYIVLGVLYESSIHPLTILSTLPSAGIGATLALLIFGTPFSLIAMIGIILLIGIVKKNGIMMVDVAIQLQRQEQMPARDAIHAAALIRLRPIMMTTFAAVLGAVPLALGVGQGGSLRQPLGITVMGGLLLSQMFTLYTTPVIYLYLDRLRARLVRWSAGLRWNRDATPGQPDTKA</sequence>
<feature type="region of interest" description="Disordered" evidence="8">
    <location>
        <begin position="781"/>
        <end position="838"/>
    </location>
</feature>
<feature type="compositionally biased region" description="Low complexity" evidence="8">
    <location>
        <begin position="792"/>
        <end position="810"/>
    </location>
</feature>
<dbReference type="Gene3D" id="1.20.1640.10">
    <property type="entry name" value="Multidrug efflux transporter AcrB transmembrane domain"/>
    <property type="match status" value="3"/>
</dbReference>
<dbReference type="RefSeq" id="WP_062130826.1">
    <property type="nucleotide sequence ID" value="NZ_LRBG01000035.1"/>
</dbReference>
<dbReference type="Proteomes" id="UP000075613">
    <property type="component" value="Unassembled WGS sequence"/>
</dbReference>
<dbReference type="SUPFAM" id="SSF82866">
    <property type="entry name" value="Multidrug efflux transporter AcrB transmembrane domain"/>
    <property type="match status" value="2"/>
</dbReference>
<dbReference type="FunFam" id="1.20.1640.10:FF:000001">
    <property type="entry name" value="Efflux pump membrane transporter"/>
    <property type="match status" value="1"/>
</dbReference>
<evidence type="ECO:0000256" key="1">
    <source>
        <dbReference type="ARBA" id="ARBA00004429"/>
    </source>
</evidence>
<dbReference type="InterPro" id="IPR001036">
    <property type="entry name" value="Acrflvin-R"/>
</dbReference>
<evidence type="ECO:0000256" key="7">
    <source>
        <dbReference type="ARBA" id="ARBA00023136"/>
    </source>
</evidence>
<feature type="compositionally biased region" description="Polar residues" evidence="8">
    <location>
        <begin position="811"/>
        <end position="826"/>
    </location>
</feature>
<keyword evidence="2" id="KW-0813">Transport</keyword>
<dbReference type="SUPFAM" id="SSF82714">
    <property type="entry name" value="Multidrug efflux transporter AcrB TolC docking domain, DN and DC subdomains"/>
    <property type="match status" value="2"/>
</dbReference>
<keyword evidence="6 9" id="KW-1133">Transmembrane helix</keyword>
<dbReference type="GO" id="GO:0042910">
    <property type="term" value="F:xenobiotic transmembrane transporter activity"/>
    <property type="evidence" value="ECO:0007669"/>
    <property type="project" value="TreeGrafter"/>
</dbReference>
<dbReference type="PANTHER" id="PTHR32063:SF34">
    <property type="entry name" value="MULTIDRUG RESISTANCE PROTEIN MDTC"/>
    <property type="match status" value="1"/>
</dbReference>
<comment type="caution">
    <text evidence="10">The sequence shown here is derived from an EMBL/GenBank/DDBJ whole genome shotgun (WGS) entry which is preliminary data.</text>
</comment>
<dbReference type="Gene3D" id="3.30.70.1320">
    <property type="entry name" value="Multidrug efflux transporter AcrB pore domain like"/>
    <property type="match status" value="1"/>
</dbReference>
<keyword evidence="3" id="KW-1003">Cell membrane</keyword>
<keyword evidence="7 9" id="KW-0472">Membrane</keyword>
<gene>
    <name evidence="10" type="ORF">CI15_21750</name>
</gene>
<accession>A0A149PIU5</accession>
<evidence type="ECO:0000256" key="4">
    <source>
        <dbReference type="ARBA" id="ARBA00022519"/>
    </source>
</evidence>
<evidence type="ECO:0000256" key="2">
    <source>
        <dbReference type="ARBA" id="ARBA00022448"/>
    </source>
</evidence>
<evidence type="ECO:0000256" key="9">
    <source>
        <dbReference type="SAM" id="Phobius"/>
    </source>
</evidence>
<dbReference type="AlphaFoldDB" id="A0A149PIU5"/>
<keyword evidence="5 9" id="KW-0812">Transmembrane</keyword>
<evidence type="ECO:0000256" key="6">
    <source>
        <dbReference type="ARBA" id="ARBA00022989"/>
    </source>
</evidence>
<evidence type="ECO:0000256" key="5">
    <source>
        <dbReference type="ARBA" id="ARBA00022692"/>
    </source>
</evidence>
<evidence type="ECO:0000313" key="11">
    <source>
        <dbReference type="Proteomes" id="UP000075613"/>
    </source>
</evidence>
<protein>
    <submittedName>
        <fullName evidence="10">Nodulation protein</fullName>
    </submittedName>
</protein>
<feature type="transmembrane region" description="Helical" evidence="9">
    <location>
        <begin position="960"/>
        <end position="983"/>
    </location>
</feature>
<dbReference type="OrthoDB" id="8764373at2"/>
<evidence type="ECO:0000256" key="3">
    <source>
        <dbReference type="ARBA" id="ARBA00022475"/>
    </source>
</evidence>
<dbReference type="EMBL" id="LRBG01000035">
    <property type="protein sequence ID" value="KXU84919.1"/>
    <property type="molecule type" value="Genomic_DNA"/>
</dbReference>
<evidence type="ECO:0000256" key="8">
    <source>
        <dbReference type="SAM" id="MobiDB-lite"/>
    </source>
</evidence>
<dbReference type="SUPFAM" id="SSF82693">
    <property type="entry name" value="Multidrug efflux transporter AcrB pore domain, PN1, PN2, PC1 and PC2 subdomains"/>
    <property type="match status" value="3"/>
</dbReference>
<comment type="subcellular location">
    <subcellularLocation>
        <location evidence="1">Cell inner membrane</location>
        <topology evidence="1">Multi-pass membrane protein</topology>
    </subcellularLocation>
</comment>
<feature type="transmembrane region" description="Helical" evidence="9">
    <location>
        <begin position="918"/>
        <end position="940"/>
    </location>
</feature>
<evidence type="ECO:0000313" key="10">
    <source>
        <dbReference type="EMBL" id="KXU84919.1"/>
    </source>
</evidence>
<dbReference type="Gene3D" id="3.30.2090.10">
    <property type="entry name" value="Multidrug efflux transporter AcrB TolC docking domain, DN and DC subdomains"/>
    <property type="match status" value="3"/>
</dbReference>
<dbReference type="Pfam" id="PF00873">
    <property type="entry name" value="ACR_tran"/>
    <property type="match status" value="2"/>
</dbReference>
<dbReference type="Gene3D" id="3.30.70.1430">
    <property type="entry name" value="Multidrug efflux transporter AcrB pore domain"/>
    <property type="match status" value="2"/>
</dbReference>
<reference evidence="10 11" key="1">
    <citation type="journal article" date="2015" name="Int. J. Syst. Evol. Microbiol.">
        <title>Burkholderia monticola sp. nov., isolated from mountain soil.</title>
        <authorList>
            <person name="Baek I."/>
            <person name="Seo B."/>
            <person name="Lee I."/>
            <person name="Yi H."/>
            <person name="Chun J."/>
        </authorList>
    </citation>
    <scope>NUCLEOTIDE SEQUENCE [LARGE SCALE GENOMIC DNA]</scope>
    <source>
        <strain evidence="10 11">JC2948</strain>
    </source>
</reference>
<feature type="transmembrane region" description="Helical" evidence="9">
    <location>
        <begin position="435"/>
        <end position="460"/>
    </location>
</feature>
<name>A0A149PIU5_9BURK</name>
<feature type="transmembrane region" description="Helical" evidence="9">
    <location>
        <begin position="1053"/>
        <end position="1077"/>
    </location>
</feature>
<proteinExistence type="predicted"/>
<feature type="transmembrane region" description="Helical" evidence="9">
    <location>
        <begin position="1023"/>
        <end position="1041"/>
    </location>
</feature>
<dbReference type="InterPro" id="IPR027463">
    <property type="entry name" value="AcrB_DN_DC_subdom"/>
</dbReference>
<feature type="transmembrane region" description="Helical" evidence="9">
    <location>
        <begin position="337"/>
        <end position="353"/>
    </location>
</feature>
<feature type="transmembrane region" description="Helical" evidence="9">
    <location>
        <begin position="360"/>
        <end position="380"/>
    </location>
</feature>
<organism evidence="10 11">
    <name type="scientific">Paraburkholderia monticola</name>
    <dbReference type="NCBI Taxonomy" id="1399968"/>
    <lineage>
        <taxon>Bacteria</taxon>
        <taxon>Pseudomonadati</taxon>
        <taxon>Pseudomonadota</taxon>
        <taxon>Betaproteobacteria</taxon>
        <taxon>Burkholderiales</taxon>
        <taxon>Burkholderiaceae</taxon>
        <taxon>Paraburkholderia</taxon>
    </lineage>
</organism>
<feature type="transmembrane region" description="Helical" evidence="9">
    <location>
        <begin position="467"/>
        <end position="490"/>
    </location>
</feature>
<keyword evidence="11" id="KW-1185">Reference proteome</keyword>
<feature type="transmembrane region" description="Helical" evidence="9">
    <location>
        <begin position="529"/>
        <end position="549"/>
    </location>
</feature>
<keyword evidence="4" id="KW-0997">Cell inner membrane</keyword>
<dbReference type="PRINTS" id="PR00702">
    <property type="entry name" value="ACRIFLAVINRP"/>
</dbReference>
<dbReference type="PANTHER" id="PTHR32063">
    <property type="match status" value="1"/>
</dbReference>